<dbReference type="AlphaFoldDB" id="A0A2W5X839"/>
<gene>
    <name evidence="1" type="ORF">DI526_01420</name>
</gene>
<dbReference type="InterPro" id="IPR001387">
    <property type="entry name" value="Cro/C1-type_HTH"/>
</dbReference>
<proteinExistence type="predicted"/>
<evidence type="ECO:0008006" key="3">
    <source>
        <dbReference type="Google" id="ProtNLM"/>
    </source>
</evidence>
<dbReference type="CDD" id="cd00093">
    <property type="entry name" value="HTH_XRE"/>
    <property type="match status" value="1"/>
</dbReference>
<comment type="caution">
    <text evidence="1">The sequence shown here is derived from an EMBL/GenBank/DDBJ whole genome shotgun (WGS) entry which is preliminary data.</text>
</comment>
<evidence type="ECO:0000313" key="1">
    <source>
        <dbReference type="EMBL" id="PZR37204.1"/>
    </source>
</evidence>
<sequence>MSDLATYRKSQRLTQTQLASAFGLRSKGHWSRIERGLEACPMKLALRIEDVSDGEILATSVVEPEDAQLLTRYADRAIARALRSAEQGHA</sequence>
<dbReference type="SUPFAM" id="SSF47413">
    <property type="entry name" value="lambda repressor-like DNA-binding domains"/>
    <property type="match status" value="1"/>
</dbReference>
<dbReference type="InterPro" id="IPR010982">
    <property type="entry name" value="Lambda_DNA-bd_dom_sf"/>
</dbReference>
<reference evidence="1 2" key="1">
    <citation type="submission" date="2017-08" db="EMBL/GenBank/DDBJ databases">
        <title>Infants hospitalized years apart are colonized by the same room-sourced microbial strains.</title>
        <authorList>
            <person name="Brooks B."/>
            <person name="Olm M.R."/>
            <person name="Firek B.A."/>
            <person name="Baker R."/>
            <person name="Thomas B.C."/>
            <person name="Morowitz M.J."/>
            <person name="Banfield J.F."/>
        </authorList>
    </citation>
    <scope>NUCLEOTIDE SEQUENCE [LARGE SCALE GENOMIC DNA]</scope>
    <source>
        <strain evidence="1">S2_003_000_R2_4</strain>
    </source>
</reference>
<accession>A0A2W5X839</accession>
<protein>
    <recommendedName>
        <fullName evidence="3">HTH cro/C1-type domain-containing protein</fullName>
    </recommendedName>
</protein>
<dbReference type="Gene3D" id="1.10.260.40">
    <property type="entry name" value="lambda repressor-like DNA-binding domains"/>
    <property type="match status" value="1"/>
</dbReference>
<organism evidence="1 2">
    <name type="scientific">Caulobacter segnis</name>
    <dbReference type="NCBI Taxonomy" id="88688"/>
    <lineage>
        <taxon>Bacteria</taxon>
        <taxon>Pseudomonadati</taxon>
        <taxon>Pseudomonadota</taxon>
        <taxon>Alphaproteobacteria</taxon>
        <taxon>Caulobacterales</taxon>
        <taxon>Caulobacteraceae</taxon>
        <taxon>Caulobacter</taxon>
    </lineage>
</organism>
<dbReference type="Proteomes" id="UP000249393">
    <property type="component" value="Unassembled WGS sequence"/>
</dbReference>
<name>A0A2W5X839_9CAUL</name>
<dbReference type="GO" id="GO:0003677">
    <property type="term" value="F:DNA binding"/>
    <property type="evidence" value="ECO:0007669"/>
    <property type="project" value="InterPro"/>
</dbReference>
<evidence type="ECO:0000313" key="2">
    <source>
        <dbReference type="Proteomes" id="UP000249393"/>
    </source>
</evidence>
<dbReference type="EMBL" id="QFQZ01000002">
    <property type="protein sequence ID" value="PZR37204.1"/>
    <property type="molecule type" value="Genomic_DNA"/>
</dbReference>